<evidence type="ECO:0000313" key="15">
    <source>
        <dbReference type="Proteomes" id="UP000186955"/>
    </source>
</evidence>
<comment type="subcellular location">
    <subcellularLocation>
        <location evidence="1">Membrane</location>
        <topology evidence="1">Single-pass type II membrane protein</topology>
    </subcellularLocation>
</comment>
<dbReference type="STRING" id="1316194.A0A1Q5T8S7"/>
<evidence type="ECO:0000256" key="4">
    <source>
        <dbReference type="ARBA" id="ARBA00012557"/>
    </source>
</evidence>
<evidence type="ECO:0000256" key="6">
    <source>
        <dbReference type="ARBA" id="ARBA00022679"/>
    </source>
</evidence>
<evidence type="ECO:0000256" key="9">
    <source>
        <dbReference type="ARBA" id="ARBA00022968"/>
    </source>
</evidence>
<dbReference type="GO" id="GO:0016020">
    <property type="term" value="C:membrane"/>
    <property type="evidence" value="ECO:0007669"/>
    <property type="project" value="UniProtKB-SubCell"/>
</dbReference>
<dbReference type="InterPro" id="IPR003378">
    <property type="entry name" value="Fringe-like_glycosylTrfase"/>
</dbReference>
<organism evidence="14 15">
    <name type="scientific">Penicillium subrubescens</name>
    <dbReference type="NCBI Taxonomy" id="1316194"/>
    <lineage>
        <taxon>Eukaryota</taxon>
        <taxon>Fungi</taxon>
        <taxon>Dikarya</taxon>
        <taxon>Ascomycota</taxon>
        <taxon>Pezizomycotina</taxon>
        <taxon>Eurotiomycetes</taxon>
        <taxon>Eurotiomycetidae</taxon>
        <taxon>Eurotiales</taxon>
        <taxon>Aspergillaceae</taxon>
        <taxon>Penicillium</taxon>
    </lineage>
</organism>
<dbReference type="OrthoDB" id="414175at2759"/>
<evidence type="ECO:0000259" key="13">
    <source>
        <dbReference type="Pfam" id="PF02434"/>
    </source>
</evidence>
<evidence type="ECO:0000256" key="8">
    <source>
        <dbReference type="ARBA" id="ARBA00022741"/>
    </source>
</evidence>
<dbReference type="PANTHER" id="PTHR23033:SF40">
    <property type="entry name" value="APPLE DOMAIN-CONTAINING PROTEIN"/>
    <property type="match status" value="1"/>
</dbReference>
<dbReference type="EMBL" id="MNBE01000698">
    <property type="protein sequence ID" value="OKO96633.1"/>
    <property type="molecule type" value="Genomic_DNA"/>
</dbReference>
<feature type="transmembrane region" description="Helical" evidence="12">
    <location>
        <begin position="12"/>
        <end position="35"/>
    </location>
</feature>
<dbReference type="Proteomes" id="UP000186955">
    <property type="component" value="Unassembled WGS sequence"/>
</dbReference>
<keyword evidence="7 12" id="KW-0812">Transmembrane</keyword>
<keyword evidence="11 12" id="KW-0472">Membrane</keyword>
<evidence type="ECO:0000313" key="14">
    <source>
        <dbReference type="EMBL" id="OKO96633.1"/>
    </source>
</evidence>
<dbReference type="AlphaFoldDB" id="A0A1Q5T8S7"/>
<keyword evidence="10 12" id="KW-1133">Transmembrane helix</keyword>
<evidence type="ECO:0000256" key="3">
    <source>
        <dbReference type="ARBA" id="ARBA00006462"/>
    </source>
</evidence>
<proteinExistence type="inferred from homology"/>
<gene>
    <name evidence="14" type="ORF">PENSUB_10808</name>
</gene>
<comment type="similarity">
    <text evidence="3">Belongs to the glycosyltransferase 31 family. Beta3-Gal-T subfamily.</text>
</comment>
<evidence type="ECO:0000256" key="2">
    <source>
        <dbReference type="ARBA" id="ARBA00004922"/>
    </source>
</evidence>
<dbReference type="InterPro" id="IPR026050">
    <property type="entry name" value="C1GALT1/C1GALT1_chp1"/>
</dbReference>
<reference evidence="14 15" key="1">
    <citation type="submission" date="2016-10" db="EMBL/GenBank/DDBJ databases">
        <title>Genome sequence of the ascomycete fungus Penicillium subrubescens.</title>
        <authorList>
            <person name="De Vries R.P."/>
            <person name="Peng M."/>
            <person name="Dilokpimol A."/>
            <person name="Hilden K."/>
            <person name="Makela M.R."/>
            <person name="Grigoriev I."/>
            <person name="Riley R."/>
            <person name="Granchi Z."/>
        </authorList>
    </citation>
    <scope>NUCLEOTIDE SEQUENCE [LARGE SCALE GENOMIC DNA]</scope>
    <source>
        <strain evidence="14 15">CBS 132785</strain>
    </source>
</reference>
<name>A0A1Q5T8S7_9EURO</name>
<keyword evidence="15" id="KW-1185">Reference proteome</keyword>
<keyword evidence="5" id="KW-0328">Glycosyltransferase</keyword>
<feature type="domain" description="Fringe-like glycosyltransferase" evidence="13">
    <location>
        <begin position="75"/>
        <end position="280"/>
    </location>
</feature>
<dbReference type="Gene3D" id="3.90.550.50">
    <property type="match status" value="1"/>
</dbReference>
<dbReference type="EC" id="2.4.1.122" evidence="4"/>
<evidence type="ECO:0000256" key="7">
    <source>
        <dbReference type="ARBA" id="ARBA00022692"/>
    </source>
</evidence>
<evidence type="ECO:0000256" key="10">
    <source>
        <dbReference type="ARBA" id="ARBA00022989"/>
    </source>
</evidence>
<accession>A0A1Q5T8S7</accession>
<keyword evidence="8" id="KW-0547">Nucleotide-binding</keyword>
<sequence>MISRLTDPRLFKSILAGFVSFTVALLIFFNINAILNPRASYPASLKKAPTILSTSSATEEMPGANERCSQLPGADDVLVVVKTGATALRERLPVHFQTTLQCIPHYVIFSDMEEEFQGHHIHDVLSGVSARMKECAPEFKFYRDLHENHDRVTEFMRKNAHFQQDAWHLDKWKFVPLVERALLAKPDAKWFIFIEADTFLVWSNLLKWLAQLEWTRPYFLGLPVTMEGQLFAYGGAGWLLSRPAIQRMTQHMASQNDNYEEFTNKTSYGDLILGHVLEQAGIGLTGGWPLIQRETPSTMEHTEDLWCYPIVTFHHIDAPDIKSIWHLEQNWIADALTPLLHFDIFNNLINPLLSTKIDDWDNFSDGEEKALTADEGFEDCKRICEADVQCMQFRFTPRKCTISHSIILGWKADSSMNSISGWMIERISRAKASVQCQRERWISTD</sequence>
<evidence type="ECO:0000256" key="12">
    <source>
        <dbReference type="SAM" id="Phobius"/>
    </source>
</evidence>
<dbReference type="GO" id="GO:0000166">
    <property type="term" value="F:nucleotide binding"/>
    <property type="evidence" value="ECO:0007669"/>
    <property type="project" value="UniProtKB-KW"/>
</dbReference>
<comment type="caution">
    <text evidence="14">The sequence shown here is derived from an EMBL/GenBank/DDBJ whole genome shotgun (WGS) entry which is preliminary data.</text>
</comment>
<comment type="pathway">
    <text evidence="2">Protein modification; protein glycosylation.</text>
</comment>
<evidence type="ECO:0000256" key="1">
    <source>
        <dbReference type="ARBA" id="ARBA00004606"/>
    </source>
</evidence>
<dbReference type="GO" id="GO:0016263">
    <property type="term" value="F:glycoprotein-N-acetylgalactosamine 3-beta-galactosyltransferase activity"/>
    <property type="evidence" value="ECO:0007669"/>
    <property type="project" value="UniProtKB-EC"/>
</dbReference>
<keyword evidence="6" id="KW-0808">Transferase</keyword>
<keyword evidence="9" id="KW-0735">Signal-anchor</keyword>
<dbReference type="Pfam" id="PF02434">
    <property type="entry name" value="Fringe"/>
    <property type="match status" value="1"/>
</dbReference>
<protein>
    <recommendedName>
        <fullName evidence="4">N-acetylgalactosaminide beta-1,3-galactosyltransferase</fullName>
        <ecNumber evidence="4">2.4.1.122</ecNumber>
    </recommendedName>
</protein>
<evidence type="ECO:0000256" key="11">
    <source>
        <dbReference type="ARBA" id="ARBA00023136"/>
    </source>
</evidence>
<evidence type="ECO:0000256" key="5">
    <source>
        <dbReference type="ARBA" id="ARBA00022676"/>
    </source>
</evidence>
<dbReference type="PANTHER" id="PTHR23033">
    <property type="entry name" value="BETA1,3-GALACTOSYLTRANSFERASE"/>
    <property type="match status" value="1"/>
</dbReference>